<dbReference type="RefSeq" id="WP_145984663.1">
    <property type="nucleotide sequence ID" value="NZ_AP014704.1"/>
</dbReference>
<dbReference type="EMBL" id="AP014704">
    <property type="protein sequence ID" value="BAQ46568.1"/>
    <property type="molecule type" value="Genomic_DNA"/>
</dbReference>
<organism evidence="1 2">
    <name type="scientific">Methylobacterium aquaticum</name>
    <dbReference type="NCBI Taxonomy" id="270351"/>
    <lineage>
        <taxon>Bacteria</taxon>
        <taxon>Pseudomonadati</taxon>
        <taxon>Pseudomonadota</taxon>
        <taxon>Alphaproteobacteria</taxon>
        <taxon>Hyphomicrobiales</taxon>
        <taxon>Methylobacteriaceae</taxon>
        <taxon>Methylobacterium</taxon>
    </lineage>
</organism>
<dbReference type="KEGG" id="maqu:Maq22A_c17250"/>
<gene>
    <name evidence="1" type="ORF">Maq22A_c17250</name>
</gene>
<evidence type="ECO:0000313" key="2">
    <source>
        <dbReference type="Proteomes" id="UP000061432"/>
    </source>
</evidence>
<reference evidence="1 2" key="1">
    <citation type="journal article" date="2015" name="Genome Announc.">
        <title>Complete Genome Sequence of Methylobacterium aquaticum Strain 22A, Isolated from Racomitrium japonicum Moss.</title>
        <authorList>
            <person name="Tani A."/>
            <person name="Ogura Y."/>
            <person name="Hayashi T."/>
            <person name="Kimbara K."/>
        </authorList>
    </citation>
    <scope>NUCLEOTIDE SEQUENCE [LARGE SCALE GENOMIC DNA]</scope>
    <source>
        <strain evidence="1 2">MA-22A</strain>
    </source>
</reference>
<name>A0A0C6FDD1_9HYPH</name>
<protein>
    <submittedName>
        <fullName evidence="1">Uncharacterized protein</fullName>
    </submittedName>
</protein>
<dbReference type="STRING" id="270351.Maq22A_c17250"/>
<dbReference type="PATRIC" id="fig|270351.10.peg.3321"/>
<dbReference type="AlphaFoldDB" id="A0A0C6FDD1"/>
<evidence type="ECO:0000313" key="1">
    <source>
        <dbReference type="EMBL" id="BAQ46568.1"/>
    </source>
</evidence>
<dbReference type="OrthoDB" id="8000241at2"/>
<reference evidence="2" key="2">
    <citation type="submission" date="2015-01" db="EMBL/GenBank/DDBJ databases">
        <title>Complete genome sequence of Methylobacterium aquaticum strain 22A.</title>
        <authorList>
            <person name="Tani A."/>
            <person name="Ogura Y."/>
            <person name="Hayashi T."/>
        </authorList>
    </citation>
    <scope>NUCLEOTIDE SEQUENCE [LARGE SCALE GENOMIC DNA]</scope>
    <source>
        <strain evidence="2">MA-22A</strain>
    </source>
</reference>
<accession>A0A0C6FDD1</accession>
<sequence>MVSSQGRRARRLPRGVAPSDPALCRVQAACRLCGFPVRGFRHGTTCVLRIDRLALHSACRGAEHACPGLQEAVRAARCPADQA</sequence>
<proteinExistence type="predicted"/>
<dbReference type="Proteomes" id="UP000061432">
    <property type="component" value="Chromosome"/>
</dbReference>